<name>A0A5N1J752_9BACT</name>
<dbReference type="AlphaFoldDB" id="A0A5N1J752"/>
<evidence type="ECO:0000259" key="2">
    <source>
        <dbReference type="Pfam" id="PF14326"/>
    </source>
</evidence>
<feature type="domain" description="DUF4384" evidence="2">
    <location>
        <begin position="479"/>
        <end position="552"/>
    </location>
</feature>
<keyword evidence="1" id="KW-1133">Transmembrane helix</keyword>
<keyword evidence="4" id="KW-1185">Reference proteome</keyword>
<protein>
    <submittedName>
        <fullName evidence="3">DUF4384 domain-containing protein</fullName>
    </submittedName>
</protein>
<dbReference type="InterPro" id="IPR025493">
    <property type="entry name" value="DUF4384"/>
</dbReference>
<evidence type="ECO:0000313" key="4">
    <source>
        <dbReference type="Proteomes" id="UP000326344"/>
    </source>
</evidence>
<reference evidence="3 4" key="1">
    <citation type="submission" date="2019-09" db="EMBL/GenBank/DDBJ databases">
        <title>Genome Sequence of Larkinella sp MA1.</title>
        <authorList>
            <person name="Srinivasan S."/>
        </authorList>
    </citation>
    <scope>NUCLEOTIDE SEQUENCE [LARGE SCALE GENOMIC DNA]</scope>
    <source>
        <strain evidence="3 4">MA1</strain>
    </source>
</reference>
<organism evidence="3 4">
    <name type="scientific">Larkinella humicola</name>
    <dbReference type="NCBI Taxonomy" id="2607654"/>
    <lineage>
        <taxon>Bacteria</taxon>
        <taxon>Pseudomonadati</taxon>
        <taxon>Bacteroidota</taxon>
        <taxon>Cytophagia</taxon>
        <taxon>Cytophagales</taxon>
        <taxon>Spirosomataceae</taxon>
        <taxon>Larkinella</taxon>
    </lineage>
</organism>
<keyword evidence="1" id="KW-0812">Transmembrane</keyword>
<accession>A0A5N1J752</accession>
<keyword evidence="1" id="KW-0472">Membrane</keyword>
<evidence type="ECO:0000313" key="3">
    <source>
        <dbReference type="EMBL" id="KAA9346525.1"/>
    </source>
</evidence>
<dbReference type="EMBL" id="VTWS01000010">
    <property type="protein sequence ID" value="KAA9346525.1"/>
    <property type="molecule type" value="Genomic_DNA"/>
</dbReference>
<dbReference type="Proteomes" id="UP000326344">
    <property type="component" value="Unassembled WGS sequence"/>
</dbReference>
<dbReference type="Pfam" id="PF14326">
    <property type="entry name" value="DUF4384"/>
    <property type="match status" value="1"/>
</dbReference>
<evidence type="ECO:0000256" key="1">
    <source>
        <dbReference type="SAM" id="Phobius"/>
    </source>
</evidence>
<gene>
    <name evidence="3" type="ORF">F0P93_28525</name>
</gene>
<proteinExistence type="predicted"/>
<comment type="caution">
    <text evidence="3">The sequence shown here is derived from an EMBL/GenBank/DDBJ whole genome shotgun (WGS) entry which is preliminary data.</text>
</comment>
<feature type="transmembrane region" description="Helical" evidence="1">
    <location>
        <begin position="113"/>
        <end position="132"/>
    </location>
</feature>
<sequence length="610" mass="69549">MIWRWWPTGKKPSAVMKPRRRTFNIFRLLIQKGSYCLRPKPPSRWRSICKPGKTLSTKKTAGRCCWVMSGSWKKGLESGIKKVEVRKKTKKKVNARNRERSIHASPAFKMSKAAFRIVLFFSVFAAFGSALAQTYSRADQLKIADNARRLVRDRYLTNLEVLTHYEANQPFEVLQSQLNGLLKDAFRNREVLVYNEFRPGSNAYTTVEEYVKDARIFSSGKPVTNTLTLDEARYRISRTQDGFPFVSLYVEKRVQGVGKQGKTFRFQNQVEFRIRFVFDPALNAFHSFKIAGITKVDAWPSDAFALKPGDLEQAEKNENDLFTTLTSITESLKKVLPAGSTRLGLDRFTYNRCGINDPLSDRIFATLHSCLQKQAAVAVVPTTHRTDSLLWIRGYYREDLNNLRLVAEVFDARTNRVLAKIENTTLPLAWISGQNLRLKPAQYQQVLAFQDTLRQHFVAGATPLTVEIRTDRGRTGVEYWPGNQITIEARVNRPGHLRLLYVLADGTKTLLENDFEIRADQVNRYVPIAPDASFFCAEPFGTEYLLAYASQTAFCPIPAKPNSRLYLRHENGYALLVGSLTETLTALRCTIPPHQVAEDRIQITTRTVAR</sequence>